<dbReference type="InterPro" id="IPR001309">
    <property type="entry name" value="Pept_C14_p20"/>
</dbReference>
<feature type="active site" evidence="6">
    <location>
        <position position="275"/>
    </location>
</feature>
<dbReference type="InterPro" id="IPR002138">
    <property type="entry name" value="Pept_C14_p10"/>
</dbReference>
<dbReference type="CDD" id="cd00032">
    <property type="entry name" value="CASc"/>
    <property type="match status" value="1"/>
</dbReference>
<feature type="compositionally biased region" description="Polar residues" evidence="8">
    <location>
        <begin position="95"/>
        <end position="114"/>
    </location>
</feature>
<dbReference type="PANTHER" id="PTHR47901:SF3">
    <property type="entry name" value="CASPASE-1"/>
    <property type="match status" value="1"/>
</dbReference>
<evidence type="ECO:0000256" key="7">
    <source>
        <dbReference type="RuleBase" id="RU003971"/>
    </source>
</evidence>
<dbReference type="InterPro" id="IPR001315">
    <property type="entry name" value="CARD"/>
</dbReference>
<name>A0A8C8RGM7_9SAUR</name>
<dbReference type="GO" id="GO:0097169">
    <property type="term" value="C:AIM2 inflammasome complex"/>
    <property type="evidence" value="ECO:0007669"/>
    <property type="project" value="TreeGrafter"/>
</dbReference>
<dbReference type="PROSITE" id="PS01122">
    <property type="entry name" value="CASPASE_CYS"/>
    <property type="match status" value="1"/>
</dbReference>
<dbReference type="GO" id="GO:0072557">
    <property type="term" value="C:IPAF inflammasome complex"/>
    <property type="evidence" value="ECO:0007669"/>
    <property type="project" value="TreeGrafter"/>
</dbReference>
<dbReference type="Ensembl" id="ENSPCET00000005020.1">
    <property type="protein sequence ID" value="ENSPCEP00000004849.1"/>
    <property type="gene ID" value="ENSPCEG00000003930.1"/>
</dbReference>
<dbReference type="SMART" id="SM00115">
    <property type="entry name" value="CASc"/>
    <property type="match status" value="1"/>
</dbReference>
<evidence type="ECO:0000256" key="2">
    <source>
        <dbReference type="ARBA" id="ARBA00022670"/>
    </source>
</evidence>
<reference evidence="12" key="1">
    <citation type="submission" date="2025-08" db="UniProtKB">
        <authorList>
            <consortium name="Ensembl"/>
        </authorList>
    </citation>
    <scope>IDENTIFICATION</scope>
</reference>
<feature type="domain" description="Caspase family p10" evidence="9">
    <location>
        <begin position="310"/>
        <end position="393"/>
    </location>
</feature>
<dbReference type="Pfam" id="PF00656">
    <property type="entry name" value="Peptidase_C14"/>
    <property type="match status" value="1"/>
</dbReference>
<dbReference type="PRINTS" id="PR00376">
    <property type="entry name" value="IL1BCENZYME"/>
</dbReference>
<dbReference type="GO" id="GO:0004197">
    <property type="term" value="F:cysteine-type endopeptidase activity"/>
    <property type="evidence" value="ECO:0007669"/>
    <property type="project" value="InterPro"/>
</dbReference>
<comment type="similarity">
    <text evidence="1 7">Belongs to the peptidase C14A family.</text>
</comment>
<dbReference type="GO" id="GO:0042981">
    <property type="term" value="P:regulation of apoptotic process"/>
    <property type="evidence" value="ECO:0007669"/>
    <property type="project" value="InterPro"/>
</dbReference>
<dbReference type="SMART" id="SM00114">
    <property type="entry name" value="CARD"/>
    <property type="match status" value="1"/>
</dbReference>
<evidence type="ECO:0000256" key="1">
    <source>
        <dbReference type="ARBA" id="ARBA00010134"/>
    </source>
</evidence>
<evidence type="ECO:0000259" key="10">
    <source>
        <dbReference type="PROSITE" id="PS50208"/>
    </source>
</evidence>
<dbReference type="Gene3D" id="1.10.533.10">
    <property type="entry name" value="Death Domain, Fas"/>
    <property type="match status" value="1"/>
</dbReference>
<dbReference type="InterPro" id="IPR016129">
    <property type="entry name" value="Caspase_his_AS"/>
</dbReference>
<evidence type="ECO:0000259" key="9">
    <source>
        <dbReference type="PROSITE" id="PS50207"/>
    </source>
</evidence>
<proteinExistence type="inferred from homology"/>
<evidence type="ECO:0000259" key="11">
    <source>
        <dbReference type="PROSITE" id="PS50209"/>
    </source>
</evidence>
<feature type="region of interest" description="Disordered" evidence="8">
    <location>
        <begin position="88"/>
        <end position="114"/>
    </location>
</feature>
<evidence type="ECO:0000256" key="4">
    <source>
        <dbReference type="ARBA" id="ARBA00022807"/>
    </source>
</evidence>
<dbReference type="GO" id="GO:0072559">
    <property type="term" value="C:NLRP3 inflammasome complex"/>
    <property type="evidence" value="ECO:0007669"/>
    <property type="project" value="TreeGrafter"/>
</dbReference>
<dbReference type="PROSITE" id="PS50208">
    <property type="entry name" value="CASPASE_P20"/>
    <property type="match status" value="1"/>
</dbReference>
<evidence type="ECO:0000313" key="12">
    <source>
        <dbReference type="Ensembl" id="ENSPCEP00000004849.1"/>
    </source>
</evidence>
<dbReference type="InterPro" id="IPR033139">
    <property type="entry name" value="Caspase_cys_AS"/>
</dbReference>
<dbReference type="PROSITE" id="PS50207">
    <property type="entry name" value="CASPASE_P10"/>
    <property type="match status" value="1"/>
</dbReference>
<dbReference type="AlphaFoldDB" id="A0A8C8RGM7"/>
<dbReference type="PIRSF" id="PIRSF038001">
    <property type="entry name" value="Caspase_ICE"/>
    <property type="match status" value="1"/>
</dbReference>
<keyword evidence="3" id="KW-0378">Hydrolase</keyword>
<evidence type="ECO:0000256" key="6">
    <source>
        <dbReference type="PIRSR" id="PIRSR038001-1"/>
    </source>
</evidence>
<evidence type="ECO:0008006" key="14">
    <source>
        <dbReference type="Google" id="ProtNLM"/>
    </source>
</evidence>
<dbReference type="PANTHER" id="PTHR47901">
    <property type="entry name" value="CASPASE RECRUITMENT DOMAIN-CONTAINING PROTEIN 18"/>
    <property type="match status" value="1"/>
</dbReference>
<keyword evidence="4" id="KW-0788">Thiol protease</keyword>
<dbReference type="GO" id="GO:0006508">
    <property type="term" value="P:proteolysis"/>
    <property type="evidence" value="ECO:0007669"/>
    <property type="project" value="UniProtKB-KW"/>
</dbReference>
<dbReference type="GO" id="GO:0050727">
    <property type="term" value="P:regulation of inflammatory response"/>
    <property type="evidence" value="ECO:0007669"/>
    <property type="project" value="TreeGrafter"/>
</dbReference>
<evidence type="ECO:0000256" key="3">
    <source>
        <dbReference type="ARBA" id="ARBA00022801"/>
    </source>
</evidence>
<dbReference type="PROSITE" id="PS01121">
    <property type="entry name" value="CASPASE_HIS"/>
    <property type="match status" value="1"/>
</dbReference>
<dbReference type="InterPro" id="IPR015917">
    <property type="entry name" value="Pept_C14A"/>
</dbReference>
<dbReference type="SUPFAM" id="SSF47986">
    <property type="entry name" value="DEATH domain"/>
    <property type="match status" value="1"/>
</dbReference>
<dbReference type="Proteomes" id="UP000694393">
    <property type="component" value="Unplaced"/>
</dbReference>
<protein>
    <recommendedName>
        <fullName evidence="14">Caspase-1</fullName>
    </recommendedName>
</protein>
<reference evidence="12" key="2">
    <citation type="submission" date="2025-09" db="UniProtKB">
        <authorList>
            <consortium name="Ensembl"/>
        </authorList>
    </citation>
    <scope>IDENTIFICATION</scope>
</reference>
<evidence type="ECO:0000256" key="5">
    <source>
        <dbReference type="ARBA" id="ARBA00023145"/>
    </source>
</evidence>
<keyword evidence="5" id="KW-0865">Zymogen</keyword>
<dbReference type="Pfam" id="PF00619">
    <property type="entry name" value="CARD"/>
    <property type="match status" value="1"/>
</dbReference>
<feature type="domain" description="Caspase family p20" evidence="10">
    <location>
        <begin position="151"/>
        <end position="279"/>
    </location>
</feature>
<dbReference type="InterPro" id="IPR011029">
    <property type="entry name" value="DEATH-like_dom_sf"/>
</dbReference>
<organism evidence="12 13">
    <name type="scientific">Pelusios castaneus</name>
    <name type="common">West African mud turtle</name>
    <dbReference type="NCBI Taxonomy" id="367368"/>
    <lineage>
        <taxon>Eukaryota</taxon>
        <taxon>Metazoa</taxon>
        <taxon>Chordata</taxon>
        <taxon>Craniata</taxon>
        <taxon>Vertebrata</taxon>
        <taxon>Euteleostomi</taxon>
        <taxon>Archelosauria</taxon>
        <taxon>Testudinata</taxon>
        <taxon>Testudines</taxon>
        <taxon>Pleurodira</taxon>
        <taxon>Pelomedusidae</taxon>
        <taxon>Pelusios</taxon>
    </lineage>
</organism>
<keyword evidence="2" id="KW-0645">Protease</keyword>
<sequence length="395" mass="44416">MADKKLGAVRTTFVESVSRAVLSNLLDDLLEHRVVNEEEVEEVKEGCSRTRDQARCLIDGVRKKGARASEIFIEHLFVRDSHLATNLGLGAPSGVPSSEQPPNTHESHQVSMADQPAQSQEWIKLCPLDLFQRIQKEEGNEIYCIRDLKTRSRLALVICNMEFDHLSKRDGADVDVAGMQKLLGGLGYKVETYWNLDAQAMGETLKQFAARKEHQTSDSTFLVLMSHGVRAGLCGTKSKDGSTDILPIDTIYSTFNNKNCQALVGKPKVILIQACRGENQGYVWISDSAKQVQDSSSLAVLSPEGLEADATYRIHVESDFICFHSTTPDTVSWRRPDTGSVFITQLIEQLRTSAWQFPLEEIFRKVQFSFQNFPRQMPTKERATMLKKFYLFPGH</sequence>
<keyword evidence="13" id="KW-1185">Reference proteome</keyword>
<feature type="domain" description="CARD" evidence="11">
    <location>
        <begin position="1"/>
        <end position="91"/>
    </location>
</feature>
<dbReference type="InterPro" id="IPR002398">
    <property type="entry name" value="Pept_C14"/>
</dbReference>
<dbReference type="FunFam" id="3.40.50.1460:FF:000007">
    <property type="entry name" value="Caspase-1"/>
    <property type="match status" value="1"/>
</dbReference>
<dbReference type="InterPro" id="IPR029030">
    <property type="entry name" value="Caspase-like_dom_sf"/>
</dbReference>
<evidence type="ECO:0000313" key="13">
    <source>
        <dbReference type="Proteomes" id="UP000694393"/>
    </source>
</evidence>
<dbReference type="PROSITE" id="PS50209">
    <property type="entry name" value="CARD"/>
    <property type="match status" value="1"/>
</dbReference>
<dbReference type="Gene3D" id="3.40.50.1460">
    <property type="match status" value="1"/>
</dbReference>
<accession>A0A8C8RGM7</accession>
<feature type="active site" evidence="6">
    <location>
        <position position="227"/>
    </location>
</feature>
<evidence type="ECO:0000256" key="8">
    <source>
        <dbReference type="SAM" id="MobiDB-lite"/>
    </source>
</evidence>
<dbReference type="InterPro" id="IPR011600">
    <property type="entry name" value="Pept_C14_caspase"/>
</dbReference>
<dbReference type="SUPFAM" id="SSF52129">
    <property type="entry name" value="Caspase-like"/>
    <property type="match status" value="1"/>
</dbReference>